<protein>
    <submittedName>
        <fullName evidence="1">Uncharacterized protein</fullName>
    </submittedName>
</protein>
<evidence type="ECO:0000313" key="2">
    <source>
        <dbReference type="Proteomes" id="UP000271087"/>
    </source>
</evidence>
<dbReference type="AlphaFoldDB" id="A0A3P7KDR0"/>
<proteinExistence type="predicted"/>
<sequence length="37" mass="4040">SLNGLAAQRLQPINDDITRLTVDRPLGIQNLGLTSHK</sequence>
<feature type="non-terminal residue" evidence="1">
    <location>
        <position position="37"/>
    </location>
</feature>
<dbReference type="Proteomes" id="UP000271087">
    <property type="component" value="Unassembled WGS sequence"/>
</dbReference>
<organism evidence="1 2">
    <name type="scientific">Onchocerca ochengi</name>
    <name type="common">Filarial nematode worm</name>
    <dbReference type="NCBI Taxonomy" id="42157"/>
    <lineage>
        <taxon>Eukaryota</taxon>
        <taxon>Metazoa</taxon>
        <taxon>Ecdysozoa</taxon>
        <taxon>Nematoda</taxon>
        <taxon>Chromadorea</taxon>
        <taxon>Rhabditida</taxon>
        <taxon>Spirurina</taxon>
        <taxon>Spiruromorpha</taxon>
        <taxon>Filarioidea</taxon>
        <taxon>Onchocercidae</taxon>
        <taxon>Onchocerca</taxon>
    </lineage>
</organism>
<reference evidence="1 2" key="1">
    <citation type="submission" date="2018-08" db="EMBL/GenBank/DDBJ databases">
        <authorList>
            <person name="Laetsch R D."/>
            <person name="Stevens L."/>
            <person name="Kumar S."/>
            <person name="Blaxter L. M."/>
        </authorList>
    </citation>
    <scope>NUCLEOTIDE SEQUENCE [LARGE SCALE GENOMIC DNA]</scope>
</reference>
<evidence type="ECO:0000313" key="1">
    <source>
        <dbReference type="EMBL" id="VDN02144.1"/>
    </source>
</evidence>
<gene>
    <name evidence="1" type="ORF">NOO_LOCUS13463</name>
</gene>
<feature type="non-terminal residue" evidence="1">
    <location>
        <position position="1"/>
    </location>
</feature>
<keyword evidence="2" id="KW-1185">Reference proteome</keyword>
<accession>A0A3P7KDR0</accession>
<name>A0A3P7KDR0_ONCOC</name>
<dbReference type="EMBL" id="UYRW01015593">
    <property type="protein sequence ID" value="VDN02144.1"/>
    <property type="molecule type" value="Genomic_DNA"/>
</dbReference>